<organism evidence="8 9">
    <name type="scientific">Psychracetigena formicireducens</name>
    <dbReference type="NCBI Taxonomy" id="2986056"/>
    <lineage>
        <taxon>Bacteria</taxon>
        <taxon>Bacillati</taxon>
        <taxon>Candidatus Lithacetigenota</taxon>
        <taxon>Candidatus Psychracetigena</taxon>
    </lineage>
</organism>
<evidence type="ECO:0000313" key="8">
    <source>
        <dbReference type="EMBL" id="MBT9144421.1"/>
    </source>
</evidence>
<evidence type="ECO:0000256" key="6">
    <source>
        <dbReference type="ARBA" id="ARBA00023239"/>
    </source>
</evidence>
<protein>
    <submittedName>
        <fullName evidence="8">L(+)-tartrate dehydratase subunit alpha</fullName>
        <ecNumber evidence="8">4.2.1.32</ecNumber>
    </submittedName>
</protein>
<dbReference type="Proteomes" id="UP000811545">
    <property type="component" value="Unassembled WGS sequence"/>
</dbReference>
<feature type="domain" description="Fe-S hydro-lyase tartrate dehydratase alpha-type catalytic" evidence="7">
    <location>
        <begin position="10"/>
        <end position="278"/>
    </location>
</feature>
<dbReference type="GO" id="GO:0051539">
    <property type="term" value="F:4 iron, 4 sulfur cluster binding"/>
    <property type="evidence" value="ECO:0007669"/>
    <property type="project" value="UniProtKB-KW"/>
</dbReference>
<dbReference type="InterPro" id="IPR004646">
    <property type="entry name" value="Fe-S_hydro-lyase_TtdA-typ_cat"/>
</dbReference>
<dbReference type="PANTHER" id="PTHR30389">
    <property type="entry name" value="FUMARATE HYDRATASE-RELATED"/>
    <property type="match status" value="1"/>
</dbReference>
<comment type="caution">
    <text evidence="8">The sequence shown here is derived from an EMBL/GenBank/DDBJ whole genome shotgun (WGS) entry which is preliminary data.</text>
</comment>
<dbReference type="EMBL" id="QLTW01000007">
    <property type="protein sequence ID" value="MBT9144421.1"/>
    <property type="molecule type" value="Genomic_DNA"/>
</dbReference>
<name>A0A9E2BF16_PSYF1</name>
<dbReference type="Pfam" id="PF05681">
    <property type="entry name" value="Fumerase"/>
    <property type="match status" value="1"/>
</dbReference>
<keyword evidence="4" id="KW-0408">Iron</keyword>
<dbReference type="EC" id="4.2.1.32" evidence="8"/>
<dbReference type="PANTHER" id="PTHR30389:SF17">
    <property type="entry name" value="L(+)-TARTRATE DEHYDRATASE SUBUNIT ALPHA-RELATED"/>
    <property type="match status" value="1"/>
</dbReference>
<dbReference type="NCBIfam" id="TIGR00722">
    <property type="entry name" value="ttdA_fumA_fumB"/>
    <property type="match status" value="1"/>
</dbReference>
<dbReference type="GO" id="GO:0046872">
    <property type="term" value="F:metal ion binding"/>
    <property type="evidence" value="ECO:0007669"/>
    <property type="project" value="UniProtKB-KW"/>
</dbReference>
<keyword evidence="5" id="KW-0411">Iron-sulfur</keyword>
<reference evidence="8 9" key="1">
    <citation type="journal article" date="2021" name="bioRxiv">
        <title>Unique metabolic strategies in Hadean analogues reveal hints for primordial physiology.</title>
        <authorList>
            <person name="Nobu M.K."/>
            <person name="Nakai R."/>
            <person name="Tamazawa S."/>
            <person name="Mori H."/>
            <person name="Toyoda A."/>
            <person name="Ijiri A."/>
            <person name="Suzuki S."/>
            <person name="Kurokawa K."/>
            <person name="Kamagata Y."/>
            <person name="Tamaki H."/>
        </authorList>
    </citation>
    <scope>NUCLEOTIDE SEQUENCE [LARGE SCALE GENOMIC DNA]</scope>
    <source>
        <strain evidence="8">BS525</strain>
    </source>
</reference>
<evidence type="ECO:0000313" key="9">
    <source>
        <dbReference type="Proteomes" id="UP000811545"/>
    </source>
</evidence>
<sequence>MREISAKTITEAVAKLCQEANYYLGEDVVKSLEESISKEESPLGISVLKQLLENARIAREEAVPICQDTGSAVVFVEVGQEVHIVDGLLREAIDAGVAKGYIEGYLRASMLSHPLNRKNTGNNTPAIIYTEIVPGNHIKITVVPKGGGGENMSSLKMLKPSDGVEGVKNFVVEAIKQAGSNPCPPLVVGVGIGGTFEQVALLAKKALIRPIFEHSSNPDNAKLEQELLERINNTGIGPQGLGGRTTALWVNVETFPAHIASLPVAININCHACRHKEVIL</sequence>
<evidence type="ECO:0000256" key="4">
    <source>
        <dbReference type="ARBA" id="ARBA00023004"/>
    </source>
</evidence>
<evidence type="ECO:0000256" key="1">
    <source>
        <dbReference type="ARBA" id="ARBA00008876"/>
    </source>
</evidence>
<evidence type="ECO:0000259" key="7">
    <source>
        <dbReference type="Pfam" id="PF05681"/>
    </source>
</evidence>
<dbReference type="InterPro" id="IPR051208">
    <property type="entry name" value="Class-I_Fumarase/Tartrate_DH"/>
</dbReference>
<dbReference type="NCBIfam" id="NF004885">
    <property type="entry name" value="PRK06246.1"/>
    <property type="match status" value="1"/>
</dbReference>
<dbReference type="GO" id="GO:0008730">
    <property type="term" value="F:L(+)-tartrate dehydratase activity"/>
    <property type="evidence" value="ECO:0007669"/>
    <property type="project" value="UniProtKB-EC"/>
</dbReference>
<accession>A0A9E2BF16</accession>
<evidence type="ECO:0000256" key="3">
    <source>
        <dbReference type="ARBA" id="ARBA00022723"/>
    </source>
</evidence>
<dbReference type="AlphaFoldDB" id="A0A9E2BF16"/>
<evidence type="ECO:0000256" key="2">
    <source>
        <dbReference type="ARBA" id="ARBA00022485"/>
    </source>
</evidence>
<gene>
    <name evidence="8" type="primary">ttdA</name>
    <name evidence="8" type="ORF">DDT42_00262</name>
</gene>
<keyword evidence="6 8" id="KW-0456">Lyase</keyword>
<keyword evidence="3" id="KW-0479">Metal-binding</keyword>
<keyword evidence="2" id="KW-0004">4Fe-4S</keyword>
<proteinExistence type="inferred from homology"/>
<evidence type="ECO:0000256" key="5">
    <source>
        <dbReference type="ARBA" id="ARBA00023014"/>
    </source>
</evidence>
<comment type="similarity">
    <text evidence="1">Belongs to the class-I fumarase family.</text>
</comment>